<evidence type="ECO:0000313" key="1">
    <source>
        <dbReference type="EMBL" id="SFQ56155.1"/>
    </source>
</evidence>
<dbReference type="OrthoDB" id="4948868at2"/>
<reference evidence="2" key="1">
    <citation type="submission" date="2016-10" db="EMBL/GenBank/DDBJ databases">
        <authorList>
            <person name="Varghese N."/>
            <person name="Submissions S."/>
        </authorList>
    </citation>
    <scope>NUCLEOTIDE SEQUENCE [LARGE SCALE GENOMIC DNA]</scope>
    <source>
        <strain evidence="2">CGMCC 4.5579</strain>
    </source>
</reference>
<gene>
    <name evidence="1" type="ORF">SAMN05421810_109223</name>
</gene>
<protein>
    <recommendedName>
        <fullName evidence="3">Ketohydroxyglutarate aldolase</fullName>
    </recommendedName>
</protein>
<keyword evidence="2" id="KW-1185">Reference proteome</keyword>
<dbReference type="EMBL" id="FOWW01000009">
    <property type="protein sequence ID" value="SFQ56155.1"/>
    <property type="molecule type" value="Genomic_DNA"/>
</dbReference>
<organism evidence="1 2">
    <name type="scientific">Amycolatopsis arida</name>
    <dbReference type="NCBI Taxonomy" id="587909"/>
    <lineage>
        <taxon>Bacteria</taxon>
        <taxon>Bacillati</taxon>
        <taxon>Actinomycetota</taxon>
        <taxon>Actinomycetes</taxon>
        <taxon>Pseudonocardiales</taxon>
        <taxon>Pseudonocardiaceae</taxon>
        <taxon>Amycolatopsis</taxon>
    </lineage>
</organism>
<sequence>MGNASRDVIVSVADSQLPEVVARLRAAGMTIDDVLDALGVVTGSVDEAGVAALQRVSGVLDVEIARGYRLPAEPR</sequence>
<accession>A0A1I5ZI95</accession>
<evidence type="ECO:0000313" key="2">
    <source>
        <dbReference type="Proteomes" id="UP000198727"/>
    </source>
</evidence>
<evidence type="ECO:0008006" key="3">
    <source>
        <dbReference type="Google" id="ProtNLM"/>
    </source>
</evidence>
<proteinExistence type="predicted"/>
<dbReference type="RefSeq" id="WP_092534413.1">
    <property type="nucleotide sequence ID" value="NZ_FOWW01000009.1"/>
</dbReference>
<name>A0A1I5ZI95_9PSEU</name>
<dbReference type="Proteomes" id="UP000198727">
    <property type="component" value="Unassembled WGS sequence"/>
</dbReference>
<dbReference type="AlphaFoldDB" id="A0A1I5ZI95"/>